<organism evidence="2 3">
    <name type="scientific">Mesorhabditis belari</name>
    <dbReference type="NCBI Taxonomy" id="2138241"/>
    <lineage>
        <taxon>Eukaryota</taxon>
        <taxon>Metazoa</taxon>
        <taxon>Ecdysozoa</taxon>
        <taxon>Nematoda</taxon>
        <taxon>Chromadorea</taxon>
        <taxon>Rhabditida</taxon>
        <taxon>Rhabditina</taxon>
        <taxon>Rhabditomorpha</taxon>
        <taxon>Rhabditoidea</taxon>
        <taxon>Rhabditidae</taxon>
        <taxon>Mesorhabditinae</taxon>
        <taxon>Mesorhabditis</taxon>
    </lineage>
</organism>
<feature type="region of interest" description="Disordered" evidence="1">
    <location>
        <begin position="258"/>
        <end position="335"/>
    </location>
</feature>
<proteinExistence type="predicted"/>
<accession>A0AAF3EYU7</accession>
<evidence type="ECO:0000313" key="3">
    <source>
        <dbReference type="WBParaSite" id="MBELARI_LOCUS19280"/>
    </source>
</evidence>
<keyword evidence="2" id="KW-1185">Reference proteome</keyword>
<protein>
    <submittedName>
        <fullName evidence="3">Uncharacterized protein</fullName>
    </submittedName>
</protein>
<feature type="compositionally biased region" description="Basic residues" evidence="1">
    <location>
        <begin position="308"/>
        <end position="319"/>
    </location>
</feature>
<evidence type="ECO:0000313" key="2">
    <source>
        <dbReference type="Proteomes" id="UP000887575"/>
    </source>
</evidence>
<sequence length="469" mass="53617">MHLRRWHKRGSTKLISEPVQRVVFGGDKPTPECSKDEKPLGLLSQSGTVGFNQQSICQDILDPDATDISDFECEEESNDMFRHNSDWLILQAQLQRVDMLLEEEQQAKADCLRHCLQDDTTETVRAFDEIKASLSTQEIEGCSRTTPWPMSDYRPTVVRVGKLEKSCMRSKDLPEVVTSNWTSRFAAVDNRVHERLTFNLDEVPMDRVAESFLHEFSCVPSTFKRFRADKGYWKNLNLMKEEARRCCANQESLELKTLSKKRGRPINGAKPHKEEPFLPIISESSSNESDWEEHGSDSGDDFVISERRRQKRGKYRKLKKDQDPQSIKNSRHNSMSLQRRYDIDDVVMDYGADFGISGLPQKIEYKEIAIPGFRPNDQQGILKKLEESLSKKCLDDVEIQYRSMLSQLHLTQLEKERSMCGKKARHQALAAGDGADGADINLDGSRSLIKAQLSETPSIAPPYPPRKFS</sequence>
<evidence type="ECO:0000256" key="1">
    <source>
        <dbReference type="SAM" id="MobiDB-lite"/>
    </source>
</evidence>
<feature type="compositionally biased region" description="Polar residues" evidence="1">
    <location>
        <begin position="324"/>
        <end position="335"/>
    </location>
</feature>
<dbReference type="Proteomes" id="UP000887575">
    <property type="component" value="Unassembled WGS sequence"/>
</dbReference>
<name>A0AAF3EYU7_9BILA</name>
<reference evidence="3" key="1">
    <citation type="submission" date="2024-02" db="UniProtKB">
        <authorList>
            <consortium name="WormBaseParasite"/>
        </authorList>
    </citation>
    <scope>IDENTIFICATION</scope>
</reference>
<dbReference type="AlphaFoldDB" id="A0AAF3EYU7"/>
<dbReference type="WBParaSite" id="MBELARI_LOCUS19280">
    <property type="protein sequence ID" value="MBELARI_LOCUS19280"/>
    <property type="gene ID" value="MBELARI_LOCUS19280"/>
</dbReference>